<comment type="caution">
    <text evidence="2">The sequence shown here is derived from an EMBL/GenBank/DDBJ whole genome shotgun (WGS) entry which is preliminary data.</text>
</comment>
<gene>
    <name evidence="2" type="ORF">BRYFOR_07737</name>
</gene>
<dbReference type="GO" id="GO:0044550">
    <property type="term" value="P:secondary metabolite biosynthetic process"/>
    <property type="evidence" value="ECO:0007669"/>
    <property type="project" value="TreeGrafter"/>
</dbReference>
<dbReference type="STRING" id="168384.SAMN05660368_01004"/>
<keyword evidence="3" id="KW-1185">Reference proteome</keyword>
<dbReference type="SUPFAM" id="SSF56801">
    <property type="entry name" value="Acetyl-CoA synthetase-like"/>
    <property type="match status" value="1"/>
</dbReference>
<reference evidence="2" key="1">
    <citation type="submission" date="2009-07" db="EMBL/GenBank/DDBJ databases">
        <authorList>
            <person name="Weinstock G."/>
            <person name="Sodergren E."/>
            <person name="Clifton S."/>
            <person name="Fulton L."/>
            <person name="Fulton B."/>
            <person name="Courtney L."/>
            <person name="Fronick C."/>
            <person name="Harrison M."/>
            <person name="Strong C."/>
            <person name="Farmer C."/>
            <person name="Delahaunty K."/>
            <person name="Markovic C."/>
            <person name="Hall O."/>
            <person name="Minx P."/>
            <person name="Tomlinson C."/>
            <person name="Mitreva M."/>
            <person name="Nelson J."/>
            <person name="Hou S."/>
            <person name="Wollam A."/>
            <person name="Pepin K.H."/>
            <person name="Johnson M."/>
            <person name="Bhonagiri V."/>
            <person name="Nash W.E."/>
            <person name="Warren W."/>
            <person name="Chinwalla A."/>
            <person name="Mardis E.R."/>
            <person name="Wilson R.K."/>
        </authorList>
    </citation>
    <scope>NUCLEOTIDE SEQUENCE [LARGE SCALE GENOMIC DNA]</scope>
    <source>
        <strain evidence="2">DSM 14469</strain>
    </source>
</reference>
<dbReference type="InterPro" id="IPR020845">
    <property type="entry name" value="AMP-binding_CS"/>
</dbReference>
<dbReference type="GO" id="GO:0043041">
    <property type="term" value="P:amino acid activation for nonribosomal peptide biosynthetic process"/>
    <property type="evidence" value="ECO:0007669"/>
    <property type="project" value="TreeGrafter"/>
</dbReference>
<dbReference type="PANTHER" id="PTHR45527:SF1">
    <property type="entry name" value="FATTY ACID SYNTHASE"/>
    <property type="match status" value="1"/>
</dbReference>
<dbReference type="InterPro" id="IPR000873">
    <property type="entry name" value="AMP-dep_synth/lig_dom"/>
</dbReference>
<dbReference type="Pfam" id="PF00501">
    <property type="entry name" value="AMP-binding"/>
    <property type="match status" value="1"/>
</dbReference>
<dbReference type="PANTHER" id="PTHR45527">
    <property type="entry name" value="NONRIBOSOMAL PEPTIDE SYNTHETASE"/>
    <property type="match status" value="1"/>
</dbReference>
<dbReference type="NCBIfam" id="TIGR01733">
    <property type="entry name" value="AA-adenyl-dom"/>
    <property type="match status" value="1"/>
</dbReference>
<dbReference type="AlphaFoldDB" id="C6LGH7"/>
<proteinExistence type="predicted"/>
<evidence type="ECO:0000313" key="2">
    <source>
        <dbReference type="EMBL" id="EET60177.1"/>
    </source>
</evidence>
<protein>
    <submittedName>
        <fullName evidence="2">AMP-binding enzyme</fullName>
    </submittedName>
</protein>
<accession>C6LGH7</accession>
<dbReference type="EMBL" id="ACCL02000012">
    <property type="protein sequence ID" value="EET60177.1"/>
    <property type="molecule type" value="Genomic_DNA"/>
</dbReference>
<evidence type="ECO:0000259" key="1">
    <source>
        <dbReference type="Pfam" id="PF00501"/>
    </source>
</evidence>
<feature type="domain" description="AMP-dependent synthetase/ligase" evidence="1">
    <location>
        <begin position="25"/>
        <end position="379"/>
    </location>
</feature>
<dbReference type="Gene3D" id="3.40.50.12780">
    <property type="entry name" value="N-terminal domain of ligase-like"/>
    <property type="match status" value="1"/>
</dbReference>
<dbReference type="Gene3D" id="3.30.300.30">
    <property type="match status" value="1"/>
</dbReference>
<dbReference type="InterPro" id="IPR042099">
    <property type="entry name" value="ANL_N_sf"/>
</dbReference>
<dbReference type="Proteomes" id="UP000005561">
    <property type="component" value="Unassembled WGS sequence"/>
</dbReference>
<dbReference type="GO" id="GO:0031177">
    <property type="term" value="F:phosphopantetheine binding"/>
    <property type="evidence" value="ECO:0007669"/>
    <property type="project" value="TreeGrafter"/>
</dbReference>
<sequence length="606" mass="68985">MSRGRNRPKKQSEDFFMITNVLDYLERSAARFPEKTAFADQTCRVSYRELEKRAKALGSRIAGYGYRNQPVVVATNHSAECLVTFLAVVYSGNFYVPVDVKLPAARIRAILEVTQPALVIVPQKEMEKFQEFVPEDKLLIREEQQGLQADEALLADIRRRHLDTDPLYVIFTSGSTGVPKGVLICHRSVIDLAEQFAEAFQFDETEVFANQAPFDFDVSVKDIYCTLRNAASLYIVPQAMFSMPKGLVPYLNEHKVTTIIWAVSALSILSSMKVLEKSRPLYLKKVMFSGEVMPMKVLNDWKRQLPDAMYVNLYGPTEITCNCTYYILDREFSDQETLPIGGAFPNTEILLLDEKGQEVADGETGEICVRGTCLSHGYYRNPEATEAAFRQNPRNTSYPEKIYHTGDYGRRNEQGLLMFAARRDWQIKHMGHRIELSEIESAVNAFPWIVRCCCQYDEAKGKIVLIYQAEEPCDGRIIRELQNYLPKYMCPNRLIWMKQMPMNQRGKTDRVFLKQRFIEQAGEDLCKEAVLLGGGKAAEQWKQALTGRGVHCVSLDMEDDAAETYLSQICTPTLVGEFCEDCRLPQSVLDNPYLFFAEEKETGGEA</sequence>
<dbReference type="PROSITE" id="PS00455">
    <property type="entry name" value="AMP_BINDING"/>
    <property type="match status" value="1"/>
</dbReference>
<dbReference type="InterPro" id="IPR010071">
    <property type="entry name" value="AA_adenyl_dom"/>
</dbReference>
<evidence type="ECO:0000313" key="3">
    <source>
        <dbReference type="Proteomes" id="UP000005561"/>
    </source>
</evidence>
<dbReference type="CDD" id="cd05930">
    <property type="entry name" value="A_NRPS"/>
    <property type="match status" value="1"/>
</dbReference>
<dbReference type="eggNOG" id="COG1020">
    <property type="taxonomic scope" value="Bacteria"/>
</dbReference>
<dbReference type="InterPro" id="IPR045851">
    <property type="entry name" value="AMP-bd_C_sf"/>
</dbReference>
<name>C6LGH7_9FIRM</name>
<dbReference type="GO" id="GO:0005737">
    <property type="term" value="C:cytoplasm"/>
    <property type="evidence" value="ECO:0007669"/>
    <property type="project" value="TreeGrafter"/>
</dbReference>
<organism evidence="2 3">
    <name type="scientific">Marvinbryantia formatexigens DSM 14469</name>
    <dbReference type="NCBI Taxonomy" id="478749"/>
    <lineage>
        <taxon>Bacteria</taxon>
        <taxon>Bacillati</taxon>
        <taxon>Bacillota</taxon>
        <taxon>Clostridia</taxon>
        <taxon>Lachnospirales</taxon>
        <taxon>Lachnospiraceae</taxon>
        <taxon>Marvinbryantia</taxon>
    </lineage>
</organism>